<organism evidence="2 3">
    <name type="scientific">Candidatus Magnetoglobus multicellularis str. Araruama</name>
    <dbReference type="NCBI Taxonomy" id="890399"/>
    <lineage>
        <taxon>Bacteria</taxon>
        <taxon>Pseudomonadati</taxon>
        <taxon>Thermodesulfobacteriota</taxon>
        <taxon>Desulfobacteria</taxon>
        <taxon>Desulfobacterales</taxon>
        <taxon>Desulfobacteraceae</taxon>
        <taxon>Candidatus Magnetoglobus</taxon>
    </lineage>
</organism>
<name>A0A1V1NZW3_9BACT</name>
<dbReference type="Proteomes" id="UP000189670">
    <property type="component" value="Unassembled WGS sequence"/>
</dbReference>
<evidence type="ECO:0000313" key="3">
    <source>
        <dbReference type="Proteomes" id="UP000189670"/>
    </source>
</evidence>
<dbReference type="CDD" id="cd05403">
    <property type="entry name" value="NT_KNTase_like"/>
    <property type="match status" value="1"/>
</dbReference>
<dbReference type="EMBL" id="ATBP01001068">
    <property type="protein sequence ID" value="ETR68113.1"/>
    <property type="molecule type" value="Genomic_DNA"/>
</dbReference>
<dbReference type="SUPFAM" id="SSF81301">
    <property type="entry name" value="Nucleotidyltransferase"/>
    <property type="match status" value="1"/>
</dbReference>
<protein>
    <recommendedName>
        <fullName evidence="1">Polymerase beta nucleotidyltransferase domain-containing protein</fullName>
    </recommendedName>
</protein>
<evidence type="ECO:0000313" key="2">
    <source>
        <dbReference type="EMBL" id="ETR68113.1"/>
    </source>
</evidence>
<dbReference type="InterPro" id="IPR041633">
    <property type="entry name" value="Polbeta"/>
</dbReference>
<accession>A0A1V1NZW3</accession>
<sequence>MNNINIEHYKQFHKKRANEKFAEREKKRQSIIAAFTELTQIFKQLDAAKVIIYGSVLTPGQFYQQSDLDILVFGLKDDQWAEAFRKLESIERLKHTPIDIKFDRMVDNRFIDFILTHCEHMTIL</sequence>
<evidence type="ECO:0000259" key="1">
    <source>
        <dbReference type="Pfam" id="PF18765"/>
    </source>
</evidence>
<proteinExistence type="predicted"/>
<dbReference type="Gene3D" id="3.30.460.10">
    <property type="entry name" value="Beta Polymerase, domain 2"/>
    <property type="match status" value="1"/>
</dbReference>
<dbReference type="AlphaFoldDB" id="A0A1V1NZW3"/>
<feature type="domain" description="Polymerase beta nucleotidyltransferase" evidence="1">
    <location>
        <begin position="37"/>
        <end position="116"/>
    </location>
</feature>
<comment type="caution">
    <text evidence="2">The sequence shown here is derived from an EMBL/GenBank/DDBJ whole genome shotgun (WGS) entry which is preliminary data.</text>
</comment>
<dbReference type="InterPro" id="IPR043519">
    <property type="entry name" value="NT_sf"/>
</dbReference>
<reference evidence="3" key="1">
    <citation type="submission" date="2012-11" db="EMBL/GenBank/DDBJ databases">
        <authorList>
            <person name="Lucero-Rivera Y.E."/>
            <person name="Tovar-Ramirez D."/>
        </authorList>
    </citation>
    <scope>NUCLEOTIDE SEQUENCE [LARGE SCALE GENOMIC DNA]</scope>
    <source>
        <strain evidence="3">Araruama</strain>
    </source>
</reference>
<gene>
    <name evidence="2" type="ORF">OMM_10867</name>
</gene>
<dbReference type="Pfam" id="PF18765">
    <property type="entry name" value="Polbeta"/>
    <property type="match status" value="1"/>
</dbReference>